<feature type="transmembrane region" description="Helical" evidence="1">
    <location>
        <begin position="6"/>
        <end position="30"/>
    </location>
</feature>
<keyword evidence="1" id="KW-1133">Transmembrane helix</keyword>
<accession>A0ABR2S7J9</accession>
<dbReference type="Proteomes" id="UP001396334">
    <property type="component" value="Unassembled WGS sequence"/>
</dbReference>
<organism evidence="2 3">
    <name type="scientific">Hibiscus sabdariffa</name>
    <name type="common">roselle</name>
    <dbReference type="NCBI Taxonomy" id="183260"/>
    <lineage>
        <taxon>Eukaryota</taxon>
        <taxon>Viridiplantae</taxon>
        <taxon>Streptophyta</taxon>
        <taxon>Embryophyta</taxon>
        <taxon>Tracheophyta</taxon>
        <taxon>Spermatophyta</taxon>
        <taxon>Magnoliopsida</taxon>
        <taxon>eudicotyledons</taxon>
        <taxon>Gunneridae</taxon>
        <taxon>Pentapetalae</taxon>
        <taxon>rosids</taxon>
        <taxon>malvids</taxon>
        <taxon>Malvales</taxon>
        <taxon>Malvaceae</taxon>
        <taxon>Malvoideae</taxon>
        <taxon>Hibiscus</taxon>
    </lineage>
</organism>
<keyword evidence="3" id="KW-1185">Reference proteome</keyword>
<evidence type="ECO:0000313" key="3">
    <source>
        <dbReference type="Proteomes" id="UP001396334"/>
    </source>
</evidence>
<evidence type="ECO:0000256" key="1">
    <source>
        <dbReference type="SAM" id="Phobius"/>
    </source>
</evidence>
<comment type="caution">
    <text evidence="2">The sequence shown here is derived from an EMBL/GenBank/DDBJ whole genome shotgun (WGS) entry which is preliminary data.</text>
</comment>
<keyword evidence="1" id="KW-0472">Membrane</keyword>
<name>A0ABR2S7J9_9ROSI</name>
<dbReference type="EMBL" id="JBBPBN010000016">
    <property type="protein sequence ID" value="KAK9021198.1"/>
    <property type="molecule type" value="Genomic_DNA"/>
</dbReference>
<evidence type="ECO:0000313" key="2">
    <source>
        <dbReference type="EMBL" id="KAK9021198.1"/>
    </source>
</evidence>
<gene>
    <name evidence="2" type="ORF">V6N11_011199</name>
</gene>
<reference evidence="2 3" key="1">
    <citation type="journal article" date="2024" name="G3 (Bethesda)">
        <title>Genome assembly of Hibiscus sabdariffa L. provides insights into metabolisms of medicinal natural products.</title>
        <authorList>
            <person name="Kim T."/>
        </authorList>
    </citation>
    <scope>NUCLEOTIDE SEQUENCE [LARGE SCALE GENOMIC DNA]</scope>
    <source>
        <strain evidence="2">TK-2024</strain>
        <tissue evidence="2">Old leaves</tissue>
    </source>
</reference>
<protein>
    <recommendedName>
        <fullName evidence="4">Secreted protein</fullName>
    </recommendedName>
</protein>
<keyword evidence="1" id="KW-0812">Transmembrane</keyword>
<dbReference type="PROSITE" id="PS51257">
    <property type="entry name" value="PROKAR_LIPOPROTEIN"/>
    <property type="match status" value="1"/>
</dbReference>
<sequence>MKVANVVSMFFAIMTSCNPVLIGHLAHFAMPVPVRRTKVKTILLNSLSGPSEQLCLQSVSGDAISGRIQLLIPG</sequence>
<evidence type="ECO:0008006" key="4">
    <source>
        <dbReference type="Google" id="ProtNLM"/>
    </source>
</evidence>
<proteinExistence type="predicted"/>